<dbReference type="EMBL" id="JBCLYO010000001">
    <property type="protein sequence ID" value="KAL0098264.1"/>
    <property type="molecule type" value="Genomic_DNA"/>
</dbReference>
<evidence type="ECO:0000256" key="1">
    <source>
        <dbReference type="SAM" id="MobiDB-lite"/>
    </source>
</evidence>
<protein>
    <submittedName>
        <fullName evidence="3">Uncharacterized protein</fullName>
    </submittedName>
</protein>
<feature type="chain" id="PRO_5046066991" evidence="2">
    <location>
        <begin position="21"/>
        <end position="156"/>
    </location>
</feature>
<feature type="compositionally biased region" description="Pro residues" evidence="1">
    <location>
        <begin position="69"/>
        <end position="106"/>
    </location>
</feature>
<accession>A0ABR3BHD6</accession>
<keyword evidence="4" id="KW-1185">Reference proteome</keyword>
<keyword evidence="2" id="KW-0732">Signal</keyword>
<sequence>MKRFLITSLCIFLGTLQILALPVKRQEGSEEFITGATLLPPLKIGVPSPFPARAELSNNVFQPLQGSAPLPPFPANPPLPPFPSPGGGAPPLPPFPANPPLPPFPSPGGGTAPLPPFPANPPLPPFPSPGGGTAPLPPFPANPPLPPFPSAIEDTG</sequence>
<name>A0ABR3BHD6_PHYBL</name>
<evidence type="ECO:0000313" key="4">
    <source>
        <dbReference type="Proteomes" id="UP001448207"/>
    </source>
</evidence>
<evidence type="ECO:0000313" key="3">
    <source>
        <dbReference type="EMBL" id="KAL0098264.1"/>
    </source>
</evidence>
<feature type="compositionally biased region" description="Pro residues" evidence="1">
    <location>
        <begin position="135"/>
        <end position="149"/>
    </location>
</feature>
<evidence type="ECO:0000256" key="2">
    <source>
        <dbReference type="SAM" id="SignalP"/>
    </source>
</evidence>
<comment type="caution">
    <text evidence="3">The sequence shown here is derived from an EMBL/GenBank/DDBJ whole genome shotgun (WGS) entry which is preliminary data.</text>
</comment>
<feature type="region of interest" description="Disordered" evidence="1">
    <location>
        <begin position="62"/>
        <end position="156"/>
    </location>
</feature>
<feature type="compositionally biased region" description="Pro residues" evidence="1">
    <location>
        <begin position="113"/>
        <end position="128"/>
    </location>
</feature>
<organism evidence="3 4">
    <name type="scientific">Phycomyces blakesleeanus</name>
    <dbReference type="NCBI Taxonomy" id="4837"/>
    <lineage>
        <taxon>Eukaryota</taxon>
        <taxon>Fungi</taxon>
        <taxon>Fungi incertae sedis</taxon>
        <taxon>Mucoromycota</taxon>
        <taxon>Mucoromycotina</taxon>
        <taxon>Mucoromycetes</taxon>
        <taxon>Mucorales</taxon>
        <taxon>Phycomycetaceae</taxon>
        <taxon>Phycomyces</taxon>
    </lineage>
</organism>
<feature type="signal peptide" evidence="2">
    <location>
        <begin position="1"/>
        <end position="20"/>
    </location>
</feature>
<dbReference type="Proteomes" id="UP001448207">
    <property type="component" value="Unassembled WGS sequence"/>
</dbReference>
<proteinExistence type="predicted"/>
<reference evidence="3 4" key="1">
    <citation type="submission" date="2024-04" db="EMBL/GenBank/DDBJ databases">
        <title>Symmetric and asymmetric DNA N6-adenine methylation regulates different biological responses in Mucorales.</title>
        <authorList>
            <consortium name="Lawrence Berkeley National Laboratory"/>
            <person name="Lax C."/>
            <person name="Mondo S.J."/>
            <person name="Osorio-Concepcion M."/>
            <person name="Muszewska A."/>
            <person name="Corrochano-Luque M."/>
            <person name="Gutierrez G."/>
            <person name="Riley R."/>
            <person name="Lipzen A."/>
            <person name="Guo J."/>
            <person name="Hundley H."/>
            <person name="Amirebrahimi M."/>
            <person name="Ng V."/>
            <person name="Lorenzo-Gutierrez D."/>
            <person name="Binder U."/>
            <person name="Yang J."/>
            <person name="Song Y."/>
            <person name="Canovas D."/>
            <person name="Navarro E."/>
            <person name="Freitag M."/>
            <person name="Gabaldon T."/>
            <person name="Grigoriev I.V."/>
            <person name="Corrochano L.M."/>
            <person name="Nicolas F.E."/>
            <person name="Garre V."/>
        </authorList>
    </citation>
    <scope>NUCLEOTIDE SEQUENCE [LARGE SCALE GENOMIC DNA]</scope>
    <source>
        <strain evidence="3 4">L51</strain>
    </source>
</reference>
<gene>
    <name evidence="3" type="ORF">J3Q64DRAFT_1694653</name>
</gene>